<keyword evidence="3" id="KW-1185">Reference proteome</keyword>
<accession>A0AAD7MDP0</accession>
<name>A0AAD7MDP0_9AGAR</name>
<evidence type="ECO:0000256" key="1">
    <source>
        <dbReference type="SAM" id="MobiDB-lite"/>
    </source>
</evidence>
<evidence type="ECO:0000313" key="2">
    <source>
        <dbReference type="EMBL" id="KAJ7711515.1"/>
    </source>
</evidence>
<organism evidence="2 3">
    <name type="scientific">Mycena metata</name>
    <dbReference type="NCBI Taxonomy" id="1033252"/>
    <lineage>
        <taxon>Eukaryota</taxon>
        <taxon>Fungi</taxon>
        <taxon>Dikarya</taxon>
        <taxon>Basidiomycota</taxon>
        <taxon>Agaricomycotina</taxon>
        <taxon>Agaricomycetes</taxon>
        <taxon>Agaricomycetidae</taxon>
        <taxon>Agaricales</taxon>
        <taxon>Marasmiineae</taxon>
        <taxon>Mycenaceae</taxon>
        <taxon>Mycena</taxon>
    </lineage>
</organism>
<dbReference type="EMBL" id="JARKIB010000394">
    <property type="protein sequence ID" value="KAJ7711515.1"/>
    <property type="molecule type" value="Genomic_DNA"/>
</dbReference>
<protein>
    <submittedName>
        <fullName evidence="2">Uncharacterized protein</fullName>
    </submittedName>
</protein>
<proteinExistence type="predicted"/>
<feature type="region of interest" description="Disordered" evidence="1">
    <location>
        <begin position="128"/>
        <end position="148"/>
    </location>
</feature>
<sequence>MTTAWILSADGGTHRSTAFRASPLLRRVAIEQYEEVFHDMLPWSRLTVLVIQGIQIKQCMAILALAPLLGSSPHEIRLGFPELPLHLYFAAFPFIVFSSTRRQPLRIRFLDPQRTHLVSLEAANIDGGGDWEETPSSEDKKSPSSTLVETLTRKKNTLTTVQNNQAIERVDFLASLF</sequence>
<dbReference type="Proteomes" id="UP001215598">
    <property type="component" value="Unassembled WGS sequence"/>
</dbReference>
<dbReference type="AlphaFoldDB" id="A0AAD7MDP0"/>
<comment type="caution">
    <text evidence="2">The sequence shown here is derived from an EMBL/GenBank/DDBJ whole genome shotgun (WGS) entry which is preliminary data.</text>
</comment>
<evidence type="ECO:0000313" key="3">
    <source>
        <dbReference type="Proteomes" id="UP001215598"/>
    </source>
</evidence>
<gene>
    <name evidence="2" type="ORF">B0H16DRAFT_1745129</name>
</gene>
<reference evidence="2" key="1">
    <citation type="submission" date="2023-03" db="EMBL/GenBank/DDBJ databases">
        <title>Massive genome expansion in bonnet fungi (Mycena s.s.) driven by repeated elements and novel gene families across ecological guilds.</title>
        <authorList>
            <consortium name="Lawrence Berkeley National Laboratory"/>
            <person name="Harder C.B."/>
            <person name="Miyauchi S."/>
            <person name="Viragh M."/>
            <person name="Kuo A."/>
            <person name="Thoen E."/>
            <person name="Andreopoulos B."/>
            <person name="Lu D."/>
            <person name="Skrede I."/>
            <person name="Drula E."/>
            <person name="Henrissat B."/>
            <person name="Morin E."/>
            <person name="Kohler A."/>
            <person name="Barry K."/>
            <person name="LaButti K."/>
            <person name="Morin E."/>
            <person name="Salamov A."/>
            <person name="Lipzen A."/>
            <person name="Mereny Z."/>
            <person name="Hegedus B."/>
            <person name="Baldrian P."/>
            <person name="Stursova M."/>
            <person name="Weitz H."/>
            <person name="Taylor A."/>
            <person name="Grigoriev I.V."/>
            <person name="Nagy L.G."/>
            <person name="Martin F."/>
            <person name="Kauserud H."/>
        </authorList>
    </citation>
    <scope>NUCLEOTIDE SEQUENCE</scope>
    <source>
        <strain evidence="2">CBHHK182m</strain>
    </source>
</reference>